<organism evidence="2 3">
    <name type="scientific">Tritrichomonas foetus</name>
    <dbReference type="NCBI Taxonomy" id="1144522"/>
    <lineage>
        <taxon>Eukaryota</taxon>
        <taxon>Metamonada</taxon>
        <taxon>Parabasalia</taxon>
        <taxon>Tritrichomonadida</taxon>
        <taxon>Tritrichomonadidae</taxon>
        <taxon>Tritrichomonas</taxon>
    </lineage>
</organism>
<name>A0A1J4JCV8_9EUKA</name>
<evidence type="ECO:0000313" key="2">
    <source>
        <dbReference type="EMBL" id="OHS95245.1"/>
    </source>
</evidence>
<gene>
    <name evidence="2" type="ORF">TRFO_02226</name>
</gene>
<feature type="compositionally biased region" description="Polar residues" evidence="1">
    <location>
        <begin position="150"/>
        <end position="165"/>
    </location>
</feature>
<protein>
    <submittedName>
        <fullName evidence="2">Uncharacterized protein</fullName>
    </submittedName>
</protein>
<dbReference type="Proteomes" id="UP000179807">
    <property type="component" value="Unassembled WGS sequence"/>
</dbReference>
<accession>A0A1J4JCV8</accession>
<sequence length="181" mass="21354">MYNNVRRRVVKSSFTHPRRTPSRIIDEIESHERRAQSDIYIQRMITPEGQRNLYAKLARALEEDKIREEEFNKREKPTKVCRDDDYRKVYHNFCEDFQKSSNIARKEFERVSKSARSRNSELAKEKSAADLLERKMYRLEMNLADPPVTPSNKPTLNRPDFSSISGARLSLAFSQESPQKK</sequence>
<evidence type="ECO:0000313" key="3">
    <source>
        <dbReference type="Proteomes" id="UP000179807"/>
    </source>
</evidence>
<dbReference type="GeneID" id="94825259"/>
<dbReference type="EMBL" id="MLAK01001259">
    <property type="protein sequence ID" value="OHS95245.1"/>
    <property type="molecule type" value="Genomic_DNA"/>
</dbReference>
<feature type="compositionally biased region" description="Polar residues" evidence="1">
    <location>
        <begin position="172"/>
        <end position="181"/>
    </location>
</feature>
<reference evidence="2" key="1">
    <citation type="submission" date="2016-10" db="EMBL/GenBank/DDBJ databases">
        <authorList>
            <person name="Benchimol M."/>
            <person name="Almeida L.G."/>
            <person name="Vasconcelos A.T."/>
            <person name="Perreira-Neves A."/>
            <person name="Rosa I.A."/>
            <person name="Tasca T."/>
            <person name="Bogo M.R."/>
            <person name="de Souza W."/>
        </authorList>
    </citation>
    <scope>NUCLEOTIDE SEQUENCE [LARGE SCALE GENOMIC DNA]</scope>
    <source>
        <strain evidence="2">K</strain>
    </source>
</reference>
<evidence type="ECO:0000256" key="1">
    <source>
        <dbReference type="SAM" id="MobiDB-lite"/>
    </source>
</evidence>
<dbReference type="VEuPathDB" id="TrichDB:TRFO_02226"/>
<feature type="region of interest" description="Disordered" evidence="1">
    <location>
        <begin position="143"/>
        <end position="181"/>
    </location>
</feature>
<proteinExistence type="predicted"/>
<comment type="caution">
    <text evidence="2">The sequence shown here is derived from an EMBL/GenBank/DDBJ whole genome shotgun (WGS) entry which is preliminary data.</text>
</comment>
<keyword evidence="3" id="KW-1185">Reference proteome</keyword>
<dbReference type="RefSeq" id="XP_068348382.1">
    <property type="nucleotide sequence ID" value="XM_068490555.1"/>
</dbReference>
<dbReference type="AlphaFoldDB" id="A0A1J4JCV8"/>